<dbReference type="RefSeq" id="WP_260347936.1">
    <property type="nucleotide sequence ID" value="NZ_JAOAOS010000002.1"/>
</dbReference>
<dbReference type="InterPro" id="IPR014974">
    <property type="entry name" value="DUF1833"/>
</dbReference>
<sequence>MTISAAMAEAYASNDVKADLLCTLQFDHPTFANPLRFVRGTRVPEIYEKVLLPVPGDAAAEFLVVDFGWQRPGQEEGGTTKARIRVDNVSRALQEALRAAISSDKPFEVTYREYLTSDPNHPEIYDGLRMGSVSVTALSASGDLYYEEIEMKAFPGQTYSLDLYPALYGQ</sequence>
<dbReference type="Proteomes" id="UP001595976">
    <property type="component" value="Unassembled WGS sequence"/>
</dbReference>
<evidence type="ECO:0000313" key="1">
    <source>
        <dbReference type="EMBL" id="MFC5292665.1"/>
    </source>
</evidence>
<name>A0ABW0F2P1_9HYPH</name>
<keyword evidence="2" id="KW-1185">Reference proteome</keyword>
<dbReference type="Pfam" id="PF08875">
    <property type="entry name" value="DUF1833"/>
    <property type="match status" value="1"/>
</dbReference>
<reference evidence="2" key="1">
    <citation type="journal article" date="2019" name="Int. J. Syst. Evol. Microbiol.">
        <title>The Global Catalogue of Microorganisms (GCM) 10K type strain sequencing project: providing services to taxonomists for standard genome sequencing and annotation.</title>
        <authorList>
            <consortium name="The Broad Institute Genomics Platform"/>
            <consortium name="The Broad Institute Genome Sequencing Center for Infectious Disease"/>
            <person name="Wu L."/>
            <person name="Ma J."/>
        </authorList>
    </citation>
    <scope>NUCLEOTIDE SEQUENCE [LARGE SCALE GENOMIC DNA]</scope>
    <source>
        <strain evidence="2">CGMCC 1.15643</strain>
    </source>
</reference>
<accession>A0ABW0F2P1</accession>
<organism evidence="1 2">
    <name type="scientific">Bosea minatitlanensis</name>
    <dbReference type="NCBI Taxonomy" id="128782"/>
    <lineage>
        <taxon>Bacteria</taxon>
        <taxon>Pseudomonadati</taxon>
        <taxon>Pseudomonadota</taxon>
        <taxon>Alphaproteobacteria</taxon>
        <taxon>Hyphomicrobiales</taxon>
        <taxon>Boseaceae</taxon>
        <taxon>Bosea</taxon>
    </lineage>
</organism>
<protein>
    <submittedName>
        <fullName evidence="1">DUF1833 domain-containing protein</fullName>
    </submittedName>
</protein>
<comment type="caution">
    <text evidence="1">The sequence shown here is derived from an EMBL/GenBank/DDBJ whole genome shotgun (WGS) entry which is preliminary data.</text>
</comment>
<dbReference type="EMBL" id="JBHSLI010000002">
    <property type="protein sequence ID" value="MFC5292665.1"/>
    <property type="molecule type" value="Genomic_DNA"/>
</dbReference>
<gene>
    <name evidence="1" type="ORF">ACFPK2_06655</name>
</gene>
<proteinExistence type="predicted"/>
<evidence type="ECO:0000313" key="2">
    <source>
        <dbReference type="Proteomes" id="UP001595976"/>
    </source>
</evidence>